<dbReference type="PROSITE" id="PS51273">
    <property type="entry name" value="GATASE_TYPE_1"/>
    <property type="match status" value="1"/>
</dbReference>
<sequence length="239" mass="25883">MSSILIIQAGTPPADLRMQWGEQGDWFRSALEGLGLDVSVVRPHLGEALPEPAEVRSAAITGSWSMVSGREDWSERTADWIRSAMAEDLPLFGVCYGHQLMAHALGGRVDYHPGGPEVGQLPVTLSAAGLADTALAGVPQQFDVFLTHEQSVLELPAGAEVLARSAHDPHQILRYGRNALSVQFHPEFFPDLMRSCIERRRSSFEAKGADVEGLLASVSETPVSRQMLRQFCAAAAGRV</sequence>
<dbReference type="Pfam" id="PF00117">
    <property type="entry name" value="GATase"/>
    <property type="match status" value="1"/>
</dbReference>
<dbReference type="SUPFAM" id="SSF52317">
    <property type="entry name" value="Class I glutamine amidotransferase-like"/>
    <property type="match status" value="1"/>
</dbReference>
<dbReference type="PANTHER" id="PTHR42695">
    <property type="entry name" value="GLUTAMINE AMIDOTRANSFERASE YLR126C-RELATED"/>
    <property type="match status" value="1"/>
</dbReference>
<dbReference type="NCBIfam" id="NF006562">
    <property type="entry name" value="PRK09065.1"/>
    <property type="match status" value="1"/>
</dbReference>
<dbReference type="AlphaFoldDB" id="A0A0K6ICG2"/>
<reference evidence="3" key="1">
    <citation type="submission" date="2015-08" db="EMBL/GenBank/DDBJ databases">
        <authorList>
            <person name="Varghese N."/>
        </authorList>
    </citation>
    <scope>NUCLEOTIDE SEQUENCE [LARGE SCALE GENOMIC DNA]</scope>
    <source>
        <strain evidence="3">DSM 23407</strain>
    </source>
</reference>
<dbReference type="Proteomes" id="UP000183900">
    <property type="component" value="Unassembled WGS sequence"/>
</dbReference>
<name>A0A0K6ICG2_9HYPH</name>
<gene>
    <name evidence="2" type="ORF">Ga0061067_12514</name>
</gene>
<dbReference type="EMBL" id="CYHE01000025">
    <property type="protein sequence ID" value="CUB00997.1"/>
    <property type="molecule type" value="Genomic_DNA"/>
</dbReference>
<keyword evidence="3" id="KW-1185">Reference proteome</keyword>
<dbReference type="InterPro" id="IPR017926">
    <property type="entry name" value="GATASE"/>
</dbReference>
<dbReference type="InterPro" id="IPR029062">
    <property type="entry name" value="Class_I_gatase-like"/>
</dbReference>
<dbReference type="GO" id="GO:0005829">
    <property type="term" value="C:cytosol"/>
    <property type="evidence" value="ECO:0007669"/>
    <property type="project" value="TreeGrafter"/>
</dbReference>
<dbReference type="InterPro" id="IPR044992">
    <property type="entry name" value="ChyE-like"/>
</dbReference>
<organism evidence="2 3">
    <name type="scientific">Pannonibacter indicus</name>
    <dbReference type="NCBI Taxonomy" id="466044"/>
    <lineage>
        <taxon>Bacteria</taxon>
        <taxon>Pseudomonadati</taxon>
        <taxon>Pseudomonadota</taxon>
        <taxon>Alphaproteobacteria</taxon>
        <taxon>Hyphomicrobiales</taxon>
        <taxon>Stappiaceae</taxon>
        <taxon>Pannonibacter</taxon>
    </lineage>
</organism>
<dbReference type="RefSeq" id="WP_055457204.1">
    <property type="nucleotide sequence ID" value="NZ_CYHE01000025.1"/>
</dbReference>
<evidence type="ECO:0000313" key="2">
    <source>
        <dbReference type="EMBL" id="CUB00997.1"/>
    </source>
</evidence>
<proteinExistence type="predicted"/>
<evidence type="ECO:0000313" key="3">
    <source>
        <dbReference type="Proteomes" id="UP000183900"/>
    </source>
</evidence>
<dbReference type="OrthoDB" id="9794816at2"/>
<accession>A0A0K6ICG2</accession>
<evidence type="ECO:0000259" key="1">
    <source>
        <dbReference type="Pfam" id="PF00117"/>
    </source>
</evidence>
<protein>
    <submittedName>
        <fullName evidence="2">GMP synthase-Glutamine amidotransferase domain</fullName>
    </submittedName>
</protein>
<dbReference type="PANTHER" id="PTHR42695:SF5">
    <property type="entry name" value="GLUTAMINE AMIDOTRANSFERASE YLR126C-RELATED"/>
    <property type="match status" value="1"/>
</dbReference>
<keyword evidence="2" id="KW-0315">Glutamine amidotransferase</keyword>
<dbReference type="Gene3D" id="3.40.50.880">
    <property type="match status" value="1"/>
</dbReference>
<keyword evidence="2" id="KW-0808">Transferase</keyword>
<feature type="domain" description="Glutamine amidotransferase" evidence="1">
    <location>
        <begin position="74"/>
        <end position="192"/>
    </location>
</feature>
<dbReference type="GO" id="GO:0016740">
    <property type="term" value="F:transferase activity"/>
    <property type="evidence" value="ECO:0007669"/>
    <property type="project" value="UniProtKB-KW"/>
</dbReference>
<dbReference type="CDD" id="cd01741">
    <property type="entry name" value="GATase1_1"/>
    <property type="match status" value="1"/>
</dbReference>